<dbReference type="InterPro" id="IPR039708">
    <property type="entry name" value="MT1774/Rv1733c-like"/>
</dbReference>
<proteinExistence type="predicted"/>
<reference evidence="2" key="1">
    <citation type="journal article" date="2019" name="Int. J. Syst. Evol. Microbiol.">
        <title>The Global Catalogue of Microorganisms (GCM) 10K type strain sequencing project: providing services to taxonomists for standard genome sequencing and annotation.</title>
        <authorList>
            <consortium name="The Broad Institute Genomics Platform"/>
            <consortium name="The Broad Institute Genome Sequencing Center for Infectious Disease"/>
            <person name="Wu L."/>
            <person name="Ma J."/>
        </authorList>
    </citation>
    <scope>NUCLEOTIDE SEQUENCE [LARGE SCALE GENOMIC DNA]</scope>
    <source>
        <strain evidence="2">JCM 12763</strain>
    </source>
</reference>
<protein>
    <submittedName>
        <fullName evidence="1">Uncharacterized protein</fullName>
    </submittedName>
</protein>
<dbReference type="PANTHER" id="PTHR42305:SF1">
    <property type="entry name" value="MEMBRANE PROTEIN RV1733C-RELATED"/>
    <property type="match status" value="1"/>
</dbReference>
<keyword evidence="2" id="KW-1185">Reference proteome</keyword>
<evidence type="ECO:0000313" key="2">
    <source>
        <dbReference type="Proteomes" id="UP001596242"/>
    </source>
</evidence>
<dbReference type="PANTHER" id="PTHR42305">
    <property type="entry name" value="MEMBRANE PROTEIN RV1733C-RELATED"/>
    <property type="match status" value="1"/>
</dbReference>
<organism evidence="1 2">
    <name type="scientific">Streptomyces pratens</name>
    <dbReference type="NCBI Taxonomy" id="887456"/>
    <lineage>
        <taxon>Bacteria</taxon>
        <taxon>Bacillati</taxon>
        <taxon>Actinomycetota</taxon>
        <taxon>Actinomycetes</taxon>
        <taxon>Kitasatosporales</taxon>
        <taxon>Streptomycetaceae</taxon>
        <taxon>Streptomyces</taxon>
    </lineage>
</organism>
<dbReference type="RefSeq" id="WP_386397255.1">
    <property type="nucleotide sequence ID" value="NZ_JBHSPT010000033.1"/>
</dbReference>
<dbReference type="EMBL" id="JBHSPT010000033">
    <property type="protein sequence ID" value="MFC6056724.1"/>
    <property type="molecule type" value="Genomic_DNA"/>
</dbReference>
<dbReference type="Proteomes" id="UP001596242">
    <property type="component" value="Unassembled WGS sequence"/>
</dbReference>
<comment type="caution">
    <text evidence="1">The sequence shown here is derived from an EMBL/GenBank/DDBJ whole genome shotgun (WGS) entry which is preliminary data.</text>
</comment>
<evidence type="ECO:0000313" key="1">
    <source>
        <dbReference type="EMBL" id="MFC6056724.1"/>
    </source>
</evidence>
<gene>
    <name evidence="1" type="ORF">ACFP50_14980</name>
</gene>
<name>A0ABW1LZ44_9ACTN</name>
<accession>A0ABW1LZ44</accession>
<sequence length="133" mass="14055">MLMIVLVVGPPMAGLVAGRTAYESSMRTVQAQSAERQQVSARVMSITENVGQPVKEQAQARVRWTDSSGTVRTATALVEPDTSKGATVRVWVDRDGTVTSPPLTKPQAVPNGWFVGGMAVISAATGPYRSVPS</sequence>